<evidence type="ECO:0000256" key="1">
    <source>
        <dbReference type="ARBA" id="ARBA00004196"/>
    </source>
</evidence>
<dbReference type="PANTHER" id="PTHR42852">
    <property type="entry name" value="THIOL:DISULFIDE INTERCHANGE PROTEIN DSBE"/>
    <property type="match status" value="1"/>
</dbReference>
<dbReference type="EMBL" id="UOFT01000036">
    <property type="protein sequence ID" value="VAW94214.1"/>
    <property type="molecule type" value="Genomic_DNA"/>
</dbReference>
<dbReference type="SUPFAM" id="SSF52833">
    <property type="entry name" value="Thioredoxin-like"/>
    <property type="match status" value="1"/>
</dbReference>
<keyword evidence="2" id="KW-0201">Cytochrome c-type biogenesis</keyword>
<dbReference type="SUPFAM" id="SSF53474">
    <property type="entry name" value="alpha/beta-Hydrolases"/>
    <property type="match status" value="1"/>
</dbReference>
<dbReference type="Pfam" id="PF08534">
    <property type="entry name" value="Redoxin"/>
    <property type="match status" value="1"/>
</dbReference>
<dbReference type="GO" id="GO:0017004">
    <property type="term" value="P:cytochrome complex assembly"/>
    <property type="evidence" value="ECO:0007669"/>
    <property type="project" value="UniProtKB-KW"/>
</dbReference>
<dbReference type="AlphaFoldDB" id="A0A3B1AK18"/>
<dbReference type="InterPro" id="IPR013766">
    <property type="entry name" value="Thioredoxin_domain"/>
</dbReference>
<dbReference type="PANTHER" id="PTHR42852:SF17">
    <property type="entry name" value="THIOREDOXIN-LIKE PROTEIN HI_1115"/>
    <property type="match status" value="1"/>
</dbReference>
<dbReference type="Gene3D" id="3.40.30.10">
    <property type="entry name" value="Glutaredoxin"/>
    <property type="match status" value="1"/>
</dbReference>
<sequence length="429" mass="47977">MIKFSLTKLGLIILLSIAMHSTGLAVVKYDELEVQIDSQSLSIKKIEPKSTASDNKDLIIWVAPGYGTSQRAMDMSADLSKLGLEIWYVDLAESLFLPKSTSTMRNLDGKYLAGLIEYAHKKTNKRITLLTRSYGAIPVLRAARQWQLKHAGTENFYLNGAILYSPELYSKVPSLGLEPEFVSITEATNIPLMIFQSGKRGNRWQIKKLLSKLQSSGAAVYFKILKGVTGVFYSGDKKAATLKQIELMPKKIQAVIKLFSKTEKPEQVAMLKHKVDVQAKSLDIKLKSYKANPTPHVLDLVDVFGKRHTTNNYKGKVTVINFWATWCPPCVQEIPSLNNLRQLMANEKFELISVNYGEDKEAILSFMKKVNVDFPVLLDPSGKEAKKWNVLVFPSTFVIAPNGLIKYGVNAAIHWDDPSVVKALKALLK</sequence>
<protein>
    <recommendedName>
        <fullName evidence="3">Thioredoxin domain-containing protein</fullName>
    </recommendedName>
</protein>
<dbReference type="InterPro" id="IPR050553">
    <property type="entry name" value="Thioredoxin_ResA/DsbE_sf"/>
</dbReference>
<dbReference type="InterPro" id="IPR013740">
    <property type="entry name" value="Redoxin"/>
</dbReference>
<evidence type="ECO:0000313" key="4">
    <source>
        <dbReference type="EMBL" id="VAW94214.1"/>
    </source>
</evidence>
<dbReference type="GO" id="GO:0016491">
    <property type="term" value="F:oxidoreductase activity"/>
    <property type="evidence" value="ECO:0007669"/>
    <property type="project" value="InterPro"/>
</dbReference>
<dbReference type="GO" id="GO:0030313">
    <property type="term" value="C:cell envelope"/>
    <property type="evidence" value="ECO:0007669"/>
    <property type="project" value="UniProtKB-SubCell"/>
</dbReference>
<comment type="subcellular location">
    <subcellularLocation>
        <location evidence="1">Cell envelope</location>
    </subcellularLocation>
</comment>
<reference evidence="4" key="1">
    <citation type="submission" date="2018-06" db="EMBL/GenBank/DDBJ databases">
        <authorList>
            <person name="Zhirakovskaya E."/>
        </authorList>
    </citation>
    <scope>NUCLEOTIDE SEQUENCE</scope>
</reference>
<organism evidence="4">
    <name type="scientific">hydrothermal vent metagenome</name>
    <dbReference type="NCBI Taxonomy" id="652676"/>
    <lineage>
        <taxon>unclassified sequences</taxon>
        <taxon>metagenomes</taxon>
        <taxon>ecological metagenomes</taxon>
    </lineage>
</organism>
<proteinExistence type="predicted"/>
<dbReference type="PROSITE" id="PS51352">
    <property type="entry name" value="THIOREDOXIN_2"/>
    <property type="match status" value="1"/>
</dbReference>
<dbReference type="InterPro" id="IPR017937">
    <property type="entry name" value="Thioredoxin_CS"/>
</dbReference>
<dbReference type="CDD" id="cd02966">
    <property type="entry name" value="TlpA_like_family"/>
    <property type="match status" value="1"/>
</dbReference>
<accession>A0A3B1AK18</accession>
<evidence type="ECO:0000256" key="2">
    <source>
        <dbReference type="ARBA" id="ARBA00022748"/>
    </source>
</evidence>
<evidence type="ECO:0000259" key="3">
    <source>
        <dbReference type="PROSITE" id="PS51352"/>
    </source>
</evidence>
<dbReference type="InterPro" id="IPR036249">
    <property type="entry name" value="Thioredoxin-like_sf"/>
</dbReference>
<dbReference type="PROSITE" id="PS00194">
    <property type="entry name" value="THIOREDOXIN_1"/>
    <property type="match status" value="1"/>
</dbReference>
<dbReference type="InterPro" id="IPR029058">
    <property type="entry name" value="AB_hydrolase_fold"/>
</dbReference>
<feature type="domain" description="Thioredoxin" evidence="3">
    <location>
        <begin position="275"/>
        <end position="429"/>
    </location>
</feature>
<name>A0A3B1AK18_9ZZZZ</name>
<gene>
    <name evidence="4" type="ORF">MNBD_GAMMA23-2206</name>
</gene>